<feature type="non-terminal residue" evidence="2">
    <location>
        <position position="1"/>
    </location>
</feature>
<protein>
    <submittedName>
        <fullName evidence="2">Uncharacterized protein</fullName>
    </submittedName>
</protein>
<name>X1Q5G7_9ZZZZ</name>
<evidence type="ECO:0000256" key="1">
    <source>
        <dbReference type="SAM" id="MobiDB-lite"/>
    </source>
</evidence>
<comment type="caution">
    <text evidence="2">The sequence shown here is derived from an EMBL/GenBank/DDBJ whole genome shotgun (WGS) entry which is preliminary data.</text>
</comment>
<reference evidence="2" key="1">
    <citation type="journal article" date="2014" name="Front. Microbiol.">
        <title>High frequency of phylogenetically diverse reductive dehalogenase-homologous genes in deep subseafloor sedimentary metagenomes.</title>
        <authorList>
            <person name="Kawai M."/>
            <person name="Futagami T."/>
            <person name="Toyoda A."/>
            <person name="Takaki Y."/>
            <person name="Nishi S."/>
            <person name="Hori S."/>
            <person name="Arai W."/>
            <person name="Tsubouchi T."/>
            <person name="Morono Y."/>
            <person name="Uchiyama I."/>
            <person name="Ito T."/>
            <person name="Fujiyama A."/>
            <person name="Inagaki F."/>
            <person name="Takami H."/>
        </authorList>
    </citation>
    <scope>NUCLEOTIDE SEQUENCE</scope>
    <source>
        <strain evidence="2">Expedition CK06-06</strain>
    </source>
</reference>
<proteinExistence type="predicted"/>
<feature type="compositionally biased region" description="Polar residues" evidence="1">
    <location>
        <begin position="1"/>
        <end position="14"/>
    </location>
</feature>
<feature type="region of interest" description="Disordered" evidence="1">
    <location>
        <begin position="1"/>
        <end position="31"/>
    </location>
</feature>
<accession>X1Q5G7</accession>
<dbReference type="EMBL" id="BARW01003108">
    <property type="protein sequence ID" value="GAI63453.1"/>
    <property type="molecule type" value="Genomic_DNA"/>
</dbReference>
<gene>
    <name evidence="2" type="ORF">S12H4_08141</name>
</gene>
<organism evidence="2">
    <name type="scientific">marine sediment metagenome</name>
    <dbReference type="NCBI Taxonomy" id="412755"/>
    <lineage>
        <taxon>unclassified sequences</taxon>
        <taxon>metagenomes</taxon>
        <taxon>ecological metagenomes</taxon>
    </lineage>
</organism>
<sequence length="31" mass="3543">QTWGDPHNVSQYVSLSPVLEEDEKQRSGAER</sequence>
<dbReference type="AlphaFoldDB" id="X1Q5G7"/>
<evidence type="ECO:0000313" key="2">
    <source>
        <dbReference type="EMBL" id="GAI63453.1"/>
    </source>
</evidence>